<evidence type="ECO:0000256" key="3">
    <source>
        <dbReference type="ARBA" id="ARBA00022729"/>
    </source>
</evidence>
<evidence type="ECO:0000313" key="8">
    <source>
        <dbReference type="Proteomes" id="UP001501920"/>
    </source>
</evidence>
<dbReference type="PANTHER" id="PTHR22923:SF102">
    <property type="entry name" value="CEREBELLIN 13-RELATED"/>
    <property type="match status" value="1"/>
</dbReference>
<feature type="domain" description="C1q" evidence="6">
    <location>
        <begin position="132"/>
        <end position="265"/>
    </location>
</feature>
<evidence type="ECO:0000259" key="6">
    <source>
        <dbReference type="PROSITE" id="PS50871"/>
    </source>
</evidence>
<dbReference type="STRING" id="42514.ENSPNAP00000020296"/>
<reference evidence="7" key="3">
    <citation type="submission" date="2025-09" db="UniProtKB">
        <authorList>
            <consortium name="Ensembl"/>
        </authorList>
    </citation>
    <scope>IDENTIFICATION</scope>
</reference>
<dbReference type="Pfam" id="PF00386">
    <property type="entry name" value="C1q"/>
    <property type="match status" value="1"/>
</dbReference>
<dbReference type="PROSITE" id="PS50871">
    <property type="entry name" value="C1Q"/>
    <property type="match status" value="1"/>
</dbReference>
<dbReference type="SMART" id="SM00110">
    <property type="entry name" value="C1Q"/>
    <property type="match status" value="1"/>
</dbReference>
<reference evidence="7 8" key="1">
    <citation type="submission" date="2020-10" db="EMBL/GenBank/DDBJ databases">
        <title>Pygocentrus nattereri (red-bellied piranha) genome, fPygNat1, primary haplotype.</title>
        <authorList>
            <person name="Myers G."/>
            <person name="Meyer A."/>
            <person name="Karagic N."/>
            <person name="Pippel M."/>
            <person name="Winkler S."/>
            <person name="Tracey A."/>
            <person name="Wood J."/>
            <person name="Formenti G."/>
            <person name="Howe K."/>
            <person name="Fedrigo O."/>
            <person name="Jarvis E.D."/>
        </authorList>
    </citation>
    <scope>NUCLEOTIDE SEQUENCE [LARGE SCALE GENOMIC DNA]</scope>
</reference>
<keyword evidence="2" id="KW-0964">Secreted</keyword>
<evidence type="ECO:0000256" key="5">
    <source>
        <dbReference type="SAM" id="SignalP"/>
    </source>
</evidence>
<keyword evidence="8" id="KW-1185">Reference proteome</keyword>
<keyword evidence="4" id="KW-0175">Coiled coil</keyword>
<dbReference type="Proteomes" id="UP001501920">
    <property type="component" value="Chromosome 2"/>
</dbReference>
<keyword evidence="3 5" id="KW-0732">Signal</keyword>
<dbReference type="GeneTree" id="ENSGT00950000183116"/>
<name>A0A3B4DB32_PYGNA</name>
<evidence type="ECO:0000313" key="7">
    <source>
        <dbReference type="Ensembl" id="ENSPNAP00000020296.1"/>
    </source>
</evidence>
<proteinExistence type="predicted"/>
<dbReference type="PANTHER" id="PTHR22923">
    <property type="entry name" value="CEREBELLIN-RELATED"/>
    <property type="match status" value="1"/>
</dbReference>
<dbReference type="Ensembl" id="ENSPNAT00000030772.2">
    <property type="protein sequence ID" value="ENSPNAP00000020296.1"/>
    <property type="gene ID" value="ENSPNAG00000027119.2"/>
</dbReference>
<dbReference type="InterPro" id="IPR001073">
    <property type="entry name" value="C1q_dom"/>
</dbReference>
<sequence>MFGLEVFLLIFLWSTQAQDVHTEGQHVLSTQAQDVLTPSVDIIRELDKLRALERRMKAMEAEMAELKMMNEGLSRSLGIITKTITDQPKVAFSATLSNLQDGFKFLGPFQNTVTLVYENAFTNIGYAYDPQTEQPKVAFSASLSALEVGSMNIGPYQDQVTLVYQNAFTNIGSAYDPNTGIFTAPVRGVYYFSFVVFNPYNHLTGLSLMKNGQHVVSVSDNPPGLDTEDTASNAASLLLEKGDQARMGPPLQRVPGLLHLDVTEG</sequence>
<dbReference type="PRINTS" id="PR00007">
    <property type="entry name" value="COMPLEMNTC1Q"/>
</dbReference>
<dbReference type="AlphaFoldDB" id="A0A3B4DB32"/>
<dbReference type="InterPro" id="IPR008983">
    <property type="entry name" value="Tumour_necrosis_fac-like_dom"/>
</dbReference>
<evidence type="ECO:0000256" key="4">
    <source>
        <dbReference type="SAM" id="Coils"/>
    </source>
</evidence>
<feature type="signal peptide" evidence="5">
    <location>
        <begin position="1"/>
        <end position="17"/>
    </location>
</feature>
<comment type="subcellular location">
    <subcellularLocation>
        <location evidence="1">Secreted</location>
    </subcellularLocation>
</comment>
<evidence type="ECO:0000256" key="2">
    <source>
        <dbReference type="ARBA" id="ARBA00022525"/>
    </source>
</evidence>
<reference evidence="7" key="2">
    <citation type="submission" date="2025-08" db="UniProtKB">
        <authorList>
            <consortium name="Ensembl"/>
        </authorList>
    </citation>
    <scope>IDENTIFICATION</scope>
</reference>
<accession>A0A3B4DB32</accession>
<organism evidence="7 8">
    <name type="scientific">Pygocentrus nattereri</name>
    <name type="common">Red-bellied piranha</name>
    <dbReference type="NCBI Taxonomy" id="42514"/>
    <lineage>
        <taxon>Eukaryota</taxon>
        <taxon>Metazoa</taxon>
        <taxon>Chordata</taxon>
        <taxon>Craniata</taxon>
        <taxon>Vertebrata</taxon>
        <taxon>Euteleostomi</taxon>
        <taxon>Actinopterygii</taxon>
        <taxon>Neopterygii</taxon>
        <taxon>Teleostei</taxon>
        <taxon>Ostariophysi</taxon>
        <taxon>Characiformes</taxon>
        <taxon>Characoidei</taxon>
        <taxon>Pygocentrus</taxon>
    </lineage>
</organism>
<feature type="coiled-coil region" evidence="4">
    <location>
        <begin position="42"/>
        <end position="76"/>
    </location>
</feature>
<dbReference type="Gene3D" id="2.60.120.40">
    <property type="match status" value="2"/>
</dbReference>
<dbReference type="GO" id="GO:0005576">
    <property type="term" value="C:extracellular region"/>
    <property type="evidence" value="ECO:0007669"/>
    <property type="project" value="UniProtKB-SubCell"/>
</dbReference>
<protein>
    <recommendedName>
        <fullName evidence="6">C1q domain-containing protein</fullName>
    </recommendedName>
</protein>
<dbReference type="SUPFAM" id="SSF49842">
    <property type="entry name" value="TNF-like"/>
    <property type="match status" value="1"/>
</dbReference>
<evidence type="ECO:0000256" key="1">
    <source>
        <dbReference type="ARBA" id="ARBA00004613"/>
    </source>
</evidence>
<dbReference type="InterPro" id="IPR050822">
    <property type="entry name" value="Cerebellin_Synaptic_Org"/>
</dbReference>
<feature type="chain" id="PRO_5017273480" description="C1q domain-containing protein" evidence="5">
    <location>
        <begin position="18"/>
        <end position="265"/>
    </location>
</feature>